<reference evidence="1" key="1">
    <citation type="submission" date="2018-07" db="EMBL/GenBank/DDBJ databases">
        <authorList>
            <person name="Quirk P.G."/>
            <person name="Krulwich T.A."/>
        </authorList>
    </citation>
    <scope>NUCLEOTIDE SEQUENCE</scope>
</reference>
<gene>
    <name evidence="1" type="ORF">DF3PB_3020005</name>
</gene>
<protein>
    <submittedName>
        <fullName evidence="1">Uncharacterized protein</fullName>
    </submittedName>
</protein>
<sequence length="155" mass="17187">MFLYRTRQTQWAARTCKDYSGFLLPFSDPARHFAIGENASVACIGETPRDHPFKCQRTQDVVVARIVRLGVDDLSHFFLYAPRLILRSLFAGASPFVPPIAAARTAVYCNRVLVCFPQKILAPPFRSAISPPFRAGALSFVSVERAISGLQRGCP</sequence>
<name>A0A380TDR9_9ZZZZ</name>
<accession>A0A380TDR9</accession>
<proteinExistence type="predicted"/>
<dbReference type="EMBL" id="UIDG01000227">
    <property type="protein sequence ID" value="SUS06622.1"/>
    <property type="molecule type" value="Genomic_DNA"/>
</dbReference>
<evidence type="ECO:0000313" key="1">
    <source>
        <dbReference type="EMBL" id="SUS06622.1"/>
    </source>
</evidence>
<organism evidence="1">
    <name type="scientific">metagenome</name>
    <dbReference type="NCBI Taxonomy" id="256318"/>
    <lineage>
        <taxon>unclassified sequences</taxon>
        <taxon>metagenomes</taxon>
    </lineage>
</organism>
<dbReference type="AlphaFoldDB" id="A0A380TDR9"/>